<protein>
    <submittedName>
        <fullName evidence="2">Uncharacterized protein</fullName>
    </submittedName>
</protein>
<evidence type="ECO:0000313" key="2">
    <source>
        <dbReference type="EMBL" id="KAH6597146.1"/>
    </source>
</evidence>
<keyword evidence="3" id="KW-1185">Reference proteome</keyword>
<dbReference type="InterPro" id="IPR012469">
    <property type="entry name" value="DUF1688"/>
</dbReference>
<dbReference type="Proteomes" id="UP001648503">
    <property type="component" value="Unassembled WGS sequence"/>
</dbReference>
<feature type="compositionally biased region" description="Low complexity" evidence="1">
    <location>
        <begin position="101"/>
        <end position="120"/>
    </location>
</feature>
<dbReference type="PANTHER" id="PTHR31687:SF3">
    <property type="entry name" value="PROTEIN URG3"/>
    <property type="match status" value="1"/>
</dbReference>
<gene>
    <name evidence="2" type="ORF">BASA50_004650</name>
</gene>
<dbReference type="Pfam" id="PF07958">
    <property type="entry name" value="DUF1688"/>
    <property type="match status" value="1"/>
</dbReference>
<evidence type="ECO:0000256" key="1">
    <source>
        <dbReference type="SAM" id="MobiDB-lite"/>
    </source>
</evidence>
<reference evidence="2 3" key="1">
    <citation type="submission" date="2021-02" db="EMBL/GenBank/DDBJ databases">
        <title>Variation within the Batrachochytrium salamandrivorans European outbreak.</title>
        <authorList>
            <person name="Kelly M."/>
            <person name="Pasmans F."/>
            <person name="Shea T.P."/>
            <person name="Munoz J.F."/>
            <person name="Carranza S."/>
            <person name="Cuomo C.A."/>
            <person name="Martel A."/>
        </authorList>
    </citation>
    <scope>NUCLEOTIDE SEQUENCE [LARGE SCALE GENOMIC DNA]</scope>
    <source>
        <strain evidence="2 3">AMFP18/2</strain>
    </source>
</reference>
<evidence type="ECO:0000313" key="3">
    <source>
        <dbReference type="Proteomes" id="UP001648503"/>
    </source>
</evidence>
<proteinExistence type="predicted"/>
<sequence>MNGLITSIAHLVVECEQVTGHRIQSGLVPAIQKSRLRLLGRALDPGVENVYTWLRGGVLNGEADLDQRWLDGTVEHESMGTRHDNQALIAPNNEGYSASISEDTSGLGSGLEGSSTPTTTDNTKQVRGAPPIMAEYLKSLGSIRERTQLVLQQPQHLQHFDVHLDQMDAVVNAVMMLIVRDYSSPTDIPPHSRWRHFEAASAAMKLAKCDRINPLLESWKKEMSSKVSVLLDAGAGSRWSFHPQSEQTGESEKDKAASSYNRSEGLALASLEWFMAGGLSSDTDAHPLRADATGLAAVTHESLSAAFQVNQHSNPLVGVEGRCLLLNRLGDVCAKHTEYFGSTPASNRPGNLVDYLLDHSSTLHSDDGQSHTVDISLLWHVAMDAFAGVWPPSRTSLDGVFLGDVWPCRALAAILAARSSGSSTESTTESTTVSEADALGLVPFHKLSQWLTYSLMEPLSLLGVSFAGADLLTGLAEYRNGGLFVDMGVISLRDSSIHMRSQGPESVPRFNVFDDAVVEWRALTVGLLDMVADCVRKRLSLSKDQLPLAKVLEAGTWKAGREIAASLRPITRGPPIDIISDGTVF</sequence>
<dbReference type="PANTHER" id="PTHR31687">
    <property type="match status" value="1"/>
</dbReference>
<organism evidence="2 3">
    <name type="scientific">Batrachochytrium salamandrivorans</name>
    <dbReference type="NCBI Taxonomy" id="1357716"/>
    <lineage>
        <taxon>Eukaryota</taxon>
        <taxon>Fungi</taxon>
        <taxon>Fungi incertae sedis</taxon>
        <taxon>Chytridiomycota</taxon>
        <taxon>Chytridiomycota incertae sedis</taxon>
        <taxon>Chytridiomycetes</taxon>
        <taxon>Rhizophydiales</taxon>
        <taxon>Rhizophydiales incertae sedis</taxon>
        <taxon>Batrachochytrium</taxon>
    </lineage>
</organism>
<dbReference type="EMBL" id="JAFCIX010000153">
    <property type="protein sequence ID" value="KAH6597146.1"/>
    <property type="molecule type" value="Genomic_DNA"/>
</dbReference>
<feature type="region of interest" description="Disordered" evidence="1">
    <location>
        <begin position="99"/>
        <end position="126"/>
    </location>
</feature>
<name>A0ABQ8FFH7_9FUNG</name>
<accession>A0ABQ8FFH7</accession>
<comment type="caution">
    <text evidence="2">The sequence shown here is derived from an EMBL/GenBank/DDBJ whole genome shotgun (WGS) entry which is preliminary data.</text>
</comment>